<accession>A0ABS2ITG8</accession>
<dbReference type="CDD" id="cd06577">
    <property type="entry name" value="PASTA_pknB"/>
    <property type="match status" value="1"/>
</dbReference>
<sequence length="265" mass="26874">MSDDRQDPPADDATRPLPRPPDDATGRLPAADRTAPLPADRPPAGGPSPVDATARQEPVDATRPLPAADGPPPRATDAPVWSGRAGVPPARADDPRESAEWYAEEQRGRRWWTPILLGVLGLVLLGLVGVGSWLVLRAVDTSSDGTPTPPPTAVPTTGAAPTTAPPSTPPTTGPPTTPPTTAPTTEPAGIPVPPLVGLSQETAEALLGRLGLSSRVQTRESDRPPGTVLSTEPGAGQTVSPGDEVTLVVAAEPSASPSGTATPTG</sequence>
<evidence type="ECO:0000259" key="3">
    <source>
        <dbReference type="PROSITE" id="PS51178"/>
    </source>
</evidence>
<keyword evidence="2" id="KW-0812">Transmembrane</keyword>
<reference evidence="4 5" key="1">
    <citation type="submission" date="2021-02" db="EMBL/GenBank/DDBJ databases">
        <authorList>
            <person name="Ra J.-S."/>
        </authorList>
    </citation>
    <scope>NUCLEOTIDE SEQUENCE [LARGE SCALE GENOMIC DNA]</scope>
    <source>
        <strain evidence="4 5">MMS20-R1-14</strain>
    </source>
</reference>
<feature type="compositionally biased region" description="Basic and acidic residues" evidence="1">
    <location>
        <begin position="91"/>
        <end position="106"/>
    </location>
</feature>
<feature type="transmembrane region" description="Helical" evidence="2">
    <location>
        <begin position="115"/>
        <end position="136"/>
    </location>
</feature>
<dbReference type="PRINTS" id="PR01217">
    <property type="entry name" value="PRICHEXTENSN"/>
</dbReference>
<dbReference type="InterPro" id="IPR005543">
    <property type="entry name" value="PASTA_dom"/>
</dbReference>
<evidence type="ECO:0000256" key="1">
    <source>
        <dbReference type="SAM" id="MobiDB-lite"/>
    </source>
</evidence>
<feature type="domain" description="PASTA" evidence="3">
    <location>
        <begin position="186"/>
        <end position="251"/>
    </location>
</feature>
<keyword evidence="2" id="KW-0472">Membrane</keyword>
<organism evidence="4 5">
    <name type="scientific">Micromonospora humida</name>
    <dbReference type="NCBI Taxonomy" id="2809018"/>
    <lineage>
        <taxon>Bacteria</taxon>
        <taxon>Bacillati</taxon>
        <taxon>Actinomycetota</taxon>
        <taxon>Actinomycetes</taxon>
        <taxon>Micromonosporales</taxon>
        <taxon>Micromonosporaceae</taxon>
        <taxon>Micromonospora</taxon>
    </lineage>
</organism>
<dbReference type="PROSITE" id="PS51178">
    <property type="entry name" value="PASTA"/>
    <property type="match status" value="1"/>
</dbReference>
<gene>
    <name evidence="4" type="ORF">JQX11_14990</name>
</gene>
<feature type="region of interest" description="Disordered" evidence="1">
    <location>
        <begin position="141"/>
        <end position="241"/>
    </location>
</feature>
<keyword evidence="2" id="KW-1133">Transmembrane helix</keyword>
<comment type="caution">
    <text evidence="4">The sequence shown here is derived from an EMBL/GenBank/DDBJ whole genome shotgun (WGS) entry which is preliminary data.</text>
</comment>
<name>A0ABS2ITG8_9ACTN</name>
<dbReference type="SMART" id="SM00740">
    <property type="entry name" value="PASTA"/>
    <property type="match status" value="1"/>
</dbReference>
<feature type="compositionally biased region" description="Basic and acidic residues" evidence="1">
    <location>
        <begin position="1"/>
        <end position="25"/>
    </location>
</feature>
<dbReference type="EMBL" id="JAFEUC010000006">
    <property type="protein sequence ID" value="MBM7077633.1"/>
    <property type="molecule type" value="Genomic_DNA"/>
</dbReference>
<dbReference type="Proteomes" id="UP001518872">
    <property type="component" value="Unassembled WGS sequence"/>
</dbReference>
<dbReference type="RefSeq" id="WP_204925566.1">
    <property type="nucleotide sequence ID" value="NZ_JAFEUC010000006.1"/>
</dbReference>
<dbReference type="Gene3D" id="3.30.10.20">
    <property type="match status" value="1"/>
</dbReference>
<evidence type="ECO:0000313" key="4">
    <source>
        <dbReference type="EMBL" id="MBM7077633.1"/>
    </source>
</evidence>
<keyword evidence="5" id="KW-1185">Reference proteome</keyword>
<proteinExistence type="predicted"/>
<protein>
    <submittedName>
        <fullName evidence="4">PASTA domain-containing protein</fullName>
    </submittedName>
</protein>
<feature type="compositionally biased region" description="Pro residues" evidence="1">
    <location>
        <begin position="163"/>
        <end position="181"/>
    </location>
</feature>
<evidence type="ECO:0000313" key="5">
    <source>
        <dbReference type="Proteomes" id="UP001518872"/>
    </source>
</evidence>
<dbReference type="Pfam" id="PF03793">
    <property type="entry name" value="PASTA"/>
    <property type="match status" value="1"/>
</dbReference>
<evidence type="ECO:0000256" key="2">
    <source>
        <dbReference type="SAM" id="Phobius"/>
    </source>
</evidence>
<feature type="region of interest" description="Disordered" evidence="1">
    <location>
        <begin position="1"/>
        <end position="106"/>
    </location>
</feature>